<name>A0A3D8V7U4_9GAMM</name>
<protein>
    <submittedName>
        <fullName evidence="1">TIGR04255 family protein</fullName>
    </submittedName>
</protein>
<evidence type="ECO:0000313" key="1">
    <source>
        <dbReference type="EMBL" id="RDY65466.1"/>
    </source>
</evidence>
<dbReference type="EMBL" id="QTJR01000018">
    <property type="protein sequence ID" value="RDY65466.1"/>
    <property type="molecule type" value="Genomic_DNA"/>
</dbReference>
<sequence length="255" mass="28339">MSEQLKADSLVQARSENIDRYKRNFAGQVVCELRFPTLLELGKDRPPASFIKALRKQYPTLDSANEFKFALGSTTAEAAHSHVLRSVRGNWAVTLKESTIALETRTYPGYKAFRERMVTVIDAAAEIIDSEFFTRIGMRFINNIENDEDPAQGWINPALVEPIRSGAFLGIVEYAGRVQLAAADGGVLLQHGVKLVDSGSGNLKPTYSFDIDCYRNETAIGEAYDAMDAIHAQAFDVFDWCLDTKAREFLSSEKG</sequence>
<dbReference type="Proteomes" id="UP000256829">
    <property type="component" value="Unassembled WGS sequence"/>
</dbReference>
<proteinExistence type="predicted"/>
<organism evidence="1 2">
    <name type="scientific">Lysobacter soli</name>
    <dbReference type="NCBI Taxonomy" id="453783"/>
    <lineage>
        <taxon>Bacteria</taxon>
        <taxon>Pseudomonadati</taxon>
        <taxon>Pseudomonadota</taxon>
        <taxon>Gammaproteobacteria</taxon>
        <taxon>Lysobacterales</taxon>
        <taxon>Lysobacteraceae</taxon>
        <taxon>Lysobacter</taxon>
    </lineage>
</organism>
<comment type="caution">
    <text evidence="1">The sequence shown here is derived from an EMBL/GenBank/DDBJ whole genome shotgun (WGS) entry which is preliminary data.</text>
</comment>
<accession>A0A3D8V7U4</accession>
<dbReference type="AlphaFoldDB" id="A0A3D8V7U4"/>
<evidence type="ECO:0000313" key="2">
    <source>
        <dbReference type="Proteomes" id="UP000256829"/>
    </source>
</evidence>
<gene>
    <name evidence="1" type="ORF">DX912_17345</name>
</gene>
<dbReference type="InterPro" id="IPR026349">
    <property type="entry name" value="CHP04255"/>
</dbReference>
<keyword evidence="2" id="KW-1185">Reference proteome</keyword>
<reference evidence="1 2" key="1">
    <citation type="submission" date="2018-08" db="EMBL/GenBank/DDBJ databases">
        <title>Lysobacter soli KCTC 22011, whole genome shotgun sequence.</title>
        <authorList>
            <person name="Zhang X."/>
            <person name="Feng G."/>
            <person name="Zhu H."/>
        </authorList>
    </citation>
    <scope>NUCLEOTIDE SEQUENCE [LARGE SCALE GENOMIC DNA]</scope>
    <source>
        <strain evidence="1 2">KCTC 22011</strain>
    </source>
</reference>
<dbReference type="NCBIfam" id="TIGR04255">
    <property type="entry name" value="sporadTIGR04255"/>
    <property type="match status" value="1"/>
</dbReference>
<dbReference type="RefSeq" id="WP_115844717.1">
    <property type="nucleotide sequence ID" value="NZ_QTJR01000018.1"/>
</dbReference>